<dbReference type="STRING" id="246786.GS18_0211165"/>
<keyword evidence="1" id="KW-0472">Membrane</keyword>
<keyword evidence="1" id="KW-0812">Transmembrane</keyword>
<dbReference type="AlphaFoldDB" id="A0A084GWG5"/>
<evidence type="ECO:0000259" key="2">
    <source>
        <dbReference type="Pfam" id="PF18902"/>
    </source>
</evidence>
<dbReference type="Proteomes" id="UP000028549">
    <property type="component" value="Unassembled WGS sequence"/>
</dbReference>
<keyword evidence="1" id="KW-1133">Transmembrane helix</keyword>
<evidence type="ECO:0000256" key="1">
    <source>
        <dbReference type="SAM" id="Phobius"/>
    </source>
</evidence>
<proteinExistence type="predicted"/>
<gene>
    <name evidence="3" type="ORF">GS18_0211165</name>
</gene>
<feature type="transmembrane region" description="Helical" evidence="1">
    <location>
        <begin position="20"/>
        <end position="36"/>
    </location>
</feature>
<organism evidence="3 4">
    <name type="scientific">Metabacillus indicus</name>
    <name type="common">Bacillus indicus</name>
    <dbReference type="NCBI Taxonomy" id="246786"/>
    <lineage>
        <taxon>Bacteria</taxon>
        <taxon>Bacillati</taxon>
        <taxon>Bacillota</taxon>
        <taxon>Bacilli</taxon>
        <taxon>Bacillales</taxon>
        <taxon>Bacillaceae</taxon>
        <taxon>Metabacillus</taxon>
    </lineage>
</organism>
<feature type="domain" description="DUF5658" evidence="2">
    <location>
        <begin position="2"/>
        <end position="71"/>
    </location>
</feature>
<accession>A0A084GWG5</accession>
<evidence type="ECO:0000313" key="4">
    <source>
        <dbReference type="Proteomes" id="UP000028549"/>
    </source>
</evidence>
<evidence type="ECO:0000313" key="3">
    <source>
        <dbReference type="EMBL" id="KEZ51677.1"/>
    </source>
</evidence>
<dbReference type="InterPro" id="IPR043717">
    <property type="entry name" value="DUF5658"/>
</dbReference>
<name>A0A084GWG5_METID</name>
<dbReference type="Pfam" id="PF18902">
    <property type="entry name" value="DUF5658"/>
    <property type="match status" value="1"/>
</dbReference>
<feature type="transmembrane region" description="Helical" evidence="1">
    <location>
        <begin position="48"/>
        <end position="74"/>
    </location>
</feature>
<dbReference type="EMBL" id="JNVC02000005">
    <property type="protein sequence ID" value="KEZ51677.1"/>
    <property type="molecule type" value="Genomic_DNA"/>
</dbReference>
<comment type="caution">
    <text evidence="3">The sequence shown here is derived from an EMBL/GenBank/DDBJ whole genome shotgun (WGS) entry which is preliminary data.</text>
</comment>
<reference evidence="3 4" key="1">
    <citation type="journal article" date="2005" name="Int. J. Syst. Evol. Microbiol.">
        <title>Bacillus cibi sp. nov., isolated from jeotgal, a traditional Korean fermented seafood.</title>
        <authorList>
            <person name="Yoon J.H."/>
            <person name="Lee C.H."/>
            <person name="Oh T.K."/>
        </authorList>
    </citation>
    <scope>NUCLEOTIDE SEQUENCE [LARGE SCALE GENOMIC DNA]</scope>
    <source>
        <strain evidence="3 4">DSM 16189</strain>
    </source>
</reference>
<sequence length="80" mass="9428">MNIIHEVNPLMLKLYSSHPIFFILIKFGLSIILWYLSKFDKVLSSSILKYTVILAIVSYLVVMLLHINWIVYFLEEKPNV</sequence>
<keyword evidence="4" id="KW-1185">Reference proteome</keyword>
<protein>
    <recommendedName>
        <fullName evidence="2">DUF5658 domain-containing protein</fullName>
    </recommendedName>
</protein>